<dbReference type="RefSeq" id="XP_008878425.1">
    <property type="nucleotide sequence ID" value="XM_008880203.1"/>
</dbReference>
<dbReference type="GeneID" id="20089969"/>
<dbReference type="OrthoDB" id="10522122at2759"/>
<dbReference type="VEuPathDB" id="FungiDB:H310_12919"/>
<accession>A0A024TFZ9</accession>
<dbReference type="EMBL" id="KI913996">
    <property type="protein sequence ID" value="ETV92904.1"/>
    <property type="molecule type" value="Genomic_DNA"/>
</dbReference>
<sequence>MSPWSLELENLCPSSFDVPPFTSWHPYGQRCGIDDGRPSLWDVDDADDGIDMSELLFARDECNPGGPFDVDTPLSSFVPVHSLQIRREHCGHLRRLEKMPMVPSHREQVGIVMSAMTVQLRITCLDSSGYLLLRQLSSTVRERGHFQCVKFTQSRQSFSQEVSFWQSRGPSTYPTRHHTWIRARHRVKRLASTTRRRARFAHEL</sequence>
<protein>
    <submittedName>
        <fullName evidence="1">Uncharacterized protein</fullName>
    </submittedName>
</protein>
<proteinExistence type="predicted"/>
<name>A0A024TFZ9_9STRA</name>
<dbReference type="AlphaFoldDB" id="A0A024TFZ9"/>
<reference evidence="1" key="1">
    <citation type="submission" date="2013-12" db="EMBL/GenBank/DDBJ databases">
        <title>The Genome Sequence of Aphanomyces invadans NJM9701.</title>
        <authorList>
            <consortium name="The Broad Institute Genomics Platform"/>
            <person name="Russ C."/>
            <person name="Tyler B."/>
            <person name="van West P."/>
            <person name="Dieguez-Uribeondo J."/>
            <person name="Young S.K."/>
            <person name="Zeng Q."/>
            <person name="Gargeya S."/>
            <person name="Fitzgerald M."/>
            <person name="Abouelleil A."/>
            <person name="Alvarado L."/>
            <person name="Chapman S.B."/>
            <person name="Gainer-Dewar J."/>
            <person name="Goldberg J."/>
            <person name="Griggs A."/>
            <person name="Gujja S."/>
            <person name="Hansen M."/>
            <person name="Howarth C."/>
            <person name="Imamovic A."/>
            <person name="Ireland A."/>
            <person name="Larimer J."/>
            <person name="McCowan C."/>
            <person name="Murphy C."/>
            <person name="Pearson M."/>
            <person name="Poon T.W."/>
            <person name="Priest M."/>
            <person name="Roberts A."/>
            <person name="Saif S."/>
            <person name="Shea T."/>
            <person name="Sykes S."/>
            <person name="Wortman J."/>
            <person name="Nusbaum C."/>
            <person name="Birren B."/>
        </authorList>
    </citation>
    <scope>NUCLEOTIDE SEQUENCE [LARGE SCALE GENOMIC DNA]</scope>
    <source>
        <strain evidence="1">NJM9701</strain>
    </source>
</reference>
<evidence type="ECO:0000313" key="1">
    <source>
        <dbReference type="EMBL" id="ETV92904.1"/>
    </source>
</evidence>
<organism evidence="1">
    <name type="scientific">Aphanomyces invadans</name>
    <dbReference type="NCBI Taxonomy" id="157072"/>
    <lineage>
        <taxon>Eukaryota</taxon>
        <taxon>Sar</taxon>
        <taxon>Stramenopiles</taxon>
        <taxon>Oomycota</taxon>
        <taxon>Saprolegniomycetes</taxon>
        <taxon>Saprolegniales</taxon>
        <taxon>Verrucalvaceae</taxon>
        <taxon>Aphanomyces</taxon>
    </lineage>
</organism>
<gene>
    <name evidence="1" type="ORF">H310_12919</name>
</gene>